<dbReference type="InterPro" id="IPR003855">
    <property type="entry name" value="K+_transporter"/>
</dbReference>
<dbReference type="HAMAP" id="MF_01522">
    <property type="entry name" value="Kup"/>
    <property type="match status" value="1"/>
</dbReference>
<evidence type="ECO:0000256" key="4">
    <source>
        <dbReference type="ARBA" id="ARBA00022475"/>
    </source>
</evidence>
<dbReference type="InterPro" id="IPR053951">
    <property type="entry name" value="K_trans_N"/>
</dbReference>
<evidence type="ECO:0000256" key="10">
    <source>
        <dbReference type="ARBA" id="ARBA00022989"/>
    </source>
</evidence>
<evidence type="ECO:0000256" key="5">
    <source>
        <dbReference type="ARBA" id="ARBA00022519"/>
    </source>
</evidence>
<comment type="subcellular location">
    <subcellularLocation>
        <location evidence="13">Cell membrane</location>
        <topology evidence="13">Multi-pass membrane protein</topology>
    </subcellularLocation>
    <subcellularLocation>
        <location evidence="1">Membrane</location>
        <topology evidence="1">Multi-pass membrane protein</topology>
    </subcellularLocation>
</comment>
<keyword evidence="7 13" id="KW-0812">Transmembrane</keyword>
<keyword evidence="12 13" id="KW-0472">Membrane</keyword>
<evidence type="ECO:0000313" key="16">
    <source>
        <dbReference type="EMBL" id="MET2831446.1"/>
    </source>
</evidence>
<dbReference type="Pfam" id="PF02705">
    <property type="entry name" value="K_trans"/>
    <property type="match status" value="1"/>
</dbReference>
<comment type="function">
    <text evidence="13">Transport of potassium into the cell. Likely operates as a K(+):H(+) symporter.</text>
</comment>
<evidence type="ECO:0000259" key="15">
    <source>
        <dbReference type="Pfam" id="PF22776"/>
    </source>
</evidence>
<comment type="catalytic activity">
    <reaction evidence="13">
        <text>K(+)(in) + H(+)(in) = K(+)(out) + H(+)(out)</text>
        <dbReference type="Rhea" id="RHEA:28490"/>
        <dbReference type="ChEBI" id="CHEBI:15378"/>
        <dbReference type="ChEBI" id="CHEBI:29103"/>
    </reaction>
</comment>
<feature type="transmembrane region" description="Helical" evidence="13">
    <location>
        <begin position="12"/>
        <end position="35"/>
    </location>
</feature>
<keyword evidence="17" id="KW-1185">Reference proteome</keyword>
<evidence type="ECO:0000256" key="3">
    <source>
        <dbReference type="ARBA" id="ARBA00022448"/>
    </source>
</evidence>
<evidence type="ECO:0000256" key="6">
    <source>
        <dbReference type="ARBA" id="ARBA00022538"/>
    </source>
</evidence>
<feature type="transmembrane region" description="Helical" evidence="13">
    <location>
        <begin position="346"/>
        <end position="366"/>
    </location>
</feature>
<evidence type="ECO:0000256" key="12">
    <source>
        <dbReference type="ARBA" id="ARBA00023136"/>
    </source>
</evidence>
<evidence type="ECO:0000256" key="9">
    <source>
        <dbReference type="ARBA" id="ARBA00022958"/>
    </source>
</evidence>
<feature type="transmembrane region" description="Helical" evidence="13">
    <location>
        <begin position="218"/>
        <end position="242"/>
    </location>
</feature>
<feature type="transmembrane region" description="Helical" evidence="13">
    <location>
        <begin position="55"/>
        <end position="77"/>
    </location>
</feature>
<evidence type="ECO:0000259" key="14">
    <source>
        <dbReference type="Pfam" id="PF02705"/>
    </source>
</evidence>
<dbReference type="PANTHER" id="PTHR30540:SF79">
    <property type="entry name" value="LOW AFFINITY POTASSIUM TRANSPORT SYSTEM PROTEIN KUP"/>
    <property type="match status" value="1"/>
</dbReference>
<feature type="transmembrane region" description="Helical" evidence="13">
    <location>
        <begin position="403"/>
        <end position="420"/>
    </location>
</feature>
<keyword evidence="3 13" id="KW-0813">Transport</keyword>
<proteinExistence type="inferred from homology"/>
<comment type="similarity">
    <text evidence="2 13">Belongs to the HAK/KUP transporter (TC 2.A.72) family.</text>
</comment>
<keyword evidence="11 13" id="KW-0406">Ion transport</keyword>
<keyword evidence="10 13" id="KW-1133">Transmembrane helix</keyword>
<gene>
    <name evidence="13" type="primary">kup</name>
    <name evidence="16" type="ORF">ABVQ20_31320</name>
</gene>
<reference evidence="16 17" key="1">
    <citation type="submission" date="2024-06" db="EMBL/GenBank/DDBJ databases">
        <authorList>
            <person name="Kim D.-U."/>
        </authorList>
    </citation>
    <scope>NUCLEOTIDE SEQUENCE [LARGE SCALE GENOMIC DNA]</scope>
    <source>
        <strain evidence="16 17">KACC15460</strain>
    </source>
</reference>
<evidence type="ECO:0000256" key="11">
    <source>
        <dbReference type="ARBA" id="ARBA00023065"/>
    </source>
</evidence>
<dbReference type="Pfam" id="PF22776">
    <property type="entry name" value="K_trans_C"/>
    <property type="match status" value="1"/>
</dbReference>
<feature type="transmembrane region" description="Helical" evidence="13">
    <location>
        <begin position="148"/>
        <end position="166"/>
    </location>
</feature>
<name>A0ABV2DMX7_9HYPH</name>
<dbReference type="InterPro" id="IPR023051">
    <property type="entry name" value="Kup"/>
</dbReference>
<evidence type="ECO:0000313" key="17">
    <source>
        <dbReference type="Proteomes" id="UP001548832"/>
    </source>
</evidence>
<keyword evidence="9 13" id="KW-0630">Potassium</keyword>
<dbReference type="InterPro" id="IPR053952">
    <property type="entry name" value="K_trans_C"/>
</dbReference>
<feature type="domain" description="K+ potassium transporter C-terminal" evidence="15">
    <location>
        <begin position="482"/>
        <end position="633"/>
    </location>
</feature>
<feature type="transmembrane region" description="Helical" evidence="13">
    <location>
        <begin position="254"/>
        <end position="276"/>
    </location>
</feature>
<feature type="domain" description="K+ potassium transporter integral membrane" evidence="14">
    <location>
        <begin position="18"/>
        <end position="468"/>
    </location>
</feature>
<feature type="transmembrane region" description="Helical" evidence="13">
    <location>
        <begin position="109"/>
        <end position="128"/>
    </location>
</feature>
<feature type="transmembrane region" description="Helical" evidence="13">
    <location>
        <begin position="173"/>
        <end position="198"/>
    </location>
</feature>
<dbReference type="Proteomes" id="UP001548832">
    <property type="component" value="Unassembled WGS sequence"/>
</dbReference>
<comment type="caution">
    <text evidence="16">The sequence shown here is derived from an EMBL/GenBank/DDBJ whole genome shotgun (WGS) entry which is preliminary data.</text>
</comment>
<keyword evidence="4 13" id="KW-1003">Cell membrane</keyword>
<evidence type="ECO:0000256" key="13">
    <source>
        <dbReference type="HAMAP-Rule" id="MF_01522"/>
    </source>
</evidence>
<feature type="transmembrane region" description="Helical" evidence="13">
    <location>
        <begin position="432"/>
        <end position="449"/>
    </location>
</feature>
<dbReference type="PANTHER" id="PTHR30540">
    <property type="entry name" value="OSMOTIC STRESS POTASSIUM TRANSPORTER"/>
    <property type="match status" value="1"/>
</dbReference>
<keyword evidence="8 13" id="KW-0769">Symport</keyword>
<evidence type="ECO:0000256" key="2">
    <source>
        <dbReference type="ARBA" id="ARBA00007019"/>
    </source>
</evidence>
<feature type="transmembrane region" description="Helical" evidence="13">
    <location>
        <begin position="296"/>
        <end position="320"/>
    </location>
</feature>
<dbReference type="RefSeq" id="WP_354463564.1">
    <property type="nucleotide sequence ID" value="NZ_JBEWSZ010000004.1"/>
</dbReference>
<evidence type="ECO:0000256" key="1">
    <source>
        <dbReference type="ARBA" id="ARBA00004141"/>
    </source>
</evidence>
<accession>A0ABV2DMX7</accession>
<keyword evidence="6 13" id="KW-0633">Potassium transport</keyword>
<dbReference type="EMBL" id="JBEWSZ010000004">
    <property type="protein sequence ID" value="MET2831446.1"/>
    <property type="molecule type" value="Genomic_DNA"/>
</dbReference>
<evidence type="ECO:0000256" key="8">
    <source>
        <dbReference type="ARBA" id="ARBA00022847"/>
    </source>
</evidence>
<sequence length="633" mass="67938">MTAAVQDHGHSRVRAATALACMGIVFGDIGTSPLYALQVAINSATPAGSSPAPQAIIGIVSLIFWSLIVVISIKYAILIMRADNHGEGGILALLALVSPQRARQSRARALMVMVGLFGATLLYGDGAITPAMSVLSAIEGLKVYAPQLGHVVVPLTVVILVLLFLVQKKGTGWIGGIFGPVMLVWFAVIGVLGISGIVKGPAILAALSPWPAIDYLWHAGPLAFTVIGSAFLAVTGGEALYADMGHFGPFPIRVAWFGVALPSLTLNYFGQGGLLLADPLAIENPFYRLAPEWSHYGLIVLATAATVIASQAIITGAYSLTQQAIQLGFLPRMNIIHTAGHERGQIYIPLVNWTLAVATLTAVLGFRSSDALAGAYGIAVSLLMVITTVLAAFVALHWKHNPLIVLVVNGGLFLLELLYFASASTKLLDGGWFPLTISLIIAFLMVTWRRGQEILDKARLAVRQTVADFNAGIKANPPFRIPGTAVVLGRLTKGVPLALSHNLKLNHVLHEKVLLVAIEIAETPRVPDEERAVIKKISDDISRVELRYGFMENPDVPDGLKTALAREQIDKCELSRITYYTGHETIIAGGLSHGMARWRERLFALMHHNAQRPGAYFSIPAEQVMEIGVEFKI</sequence>
<evidence type="ECO:0000256" key="7">
    <source>
        <dbReference type="ARBA" id="ARBA00022692"/>
    </source>
</evidence>
<protein>
    <recommendedName>
        <fullName evidence="13">Probable potassium transport system protein Kup</fullName>
    </recommendedName>
</protein>
<organism evidence="16 17">
    <name type="scientific">Mesorhizobium shangrilense</name>
    <dbReference type="NCBI Taxonomy" id="460060"/>
    <lineage>
        <taxon>Bacteria</taxon>
        <taxon>Pseudomonadati</taxon>
        <taxon>Pseudomonadota</taxon>
        <taxon>Alphaproteobacteria</taxon>
        <taxon>Hyphomicrobiales</taxon>
        <taxon>Phyllobacteriaceae</taxon>
        <taxon>Mesorhizobium</taxon>
    </lineage>
</organism>
<keyword evidence="5" id="KW-0997">Cell inner membrane</keyword>
<feature type="transmembrane region" description="Helical" evidence="13">
    <location>
        <begin position="372"/>
        <end position="396"/>
    </location>
</feature>